<feature type="chain" id="PRO_5046091788" description="Tetratricopeptide repeat protein" evidence="1">
    <location>
        <begin position="21"/>
        <end position="775"/>
    </location>
</feature>
<keyword evidence="3" id="KW-1185">Reference proteome</keyword>
<dbReference type="Proteomes" id="UP000825381">
    <property type="component" value="Chromosome"/>
</dbReference>
<proteinExistence type="predicted"/>
<reference evidence="2 3" key="1">
    <citation type="submission" date="2021-07" db="EMBL/GenBank/DDBJ databases">
        <title>Flavobacterium WSW3-B6 sp.nov, isolated from seaweed.</title>
        <authorList>
            <person name="Muhammad N."/>
            <person name="Ho H."/>
            <person name="Lee Y.-J."/>
            <person name="Nguyen T."/>
            <person name="Ho J."/>
            <person name="Kim S.-G."/>
        </authorList>
    </citation>
    <scope>NUCLEOTIDE SEQUENCE [LARGE SCALE GENOMIC DNA]</scope>
    <source>
        <strain evidence="2 3">WSW3-B6</strain>
    </source>
</reference>
<dbReference type="RefSeq" id="WP_220639773.1">
    <property type="nucleotide sequence ID" value="NZ_CP080429.1"/>
</dbReference>
<gene>
    <name evidence="2" type="ORF">K1I41_07620</name>
</gene>
<accession>A0ABX8V3K8</accession>
<feature type="signal peptide" evidence="1">
    <location>
        <begin position="1"/>
        <end position="20"/>
    </location>
</feature>
<evidence type="ECO:0008006" key="4">
    <source>
        <dbReference type="Google" id="ProtNLM"/>
    </source>
</evidence>
<sequence length="775" mass="91175">MKNFRIFILVLLTSTFTANACGFYPFGEDLRFCFFNPAYYGYTTYSEFDYSSHWFEDKDIFDAEHVNPNDAAWYNYCKGKVSIMSIRNAVYVINPNDFNSTSDNEMIHYLYATNDVEAINYLKFAKECEVVNTFYSDPWERNERAEVPIRNKFIKLALAKAEKTNSQTIKKRYVFLAIRLAFYHGDTGKIIQLYNTYFANSTNKDIVYYWSLYFRTLAEPDEALASYYAAQVFKHAPDKRFAVYTYFNHKMPIQNIVKFATTEEEKANVYLLAGIRRPDKALQQIKALYANEPASEGLDFLLLREVNKIEDWVYTPYYSLFTPSVSGYDDSYDESAEVVLSRVASDRAYAQKLLHFVAKANLKKVHNPQFWQMAKAQLEFITQKYTSCLATIQALEQLPNILPRHLKQLVKIKALAITAVQPYGSAIVKDAIKPILLENAADAHFLFAMGRELEYKGNTTDAAFLYSKIGETTDASSYNSYAFWKSKKRAGAVYYDYYSEWFSYVDAMYTPEQLKKVIDVVNGKQPSNTFNNWYYATLNEEKTRMYDLLGTKYIRQNKLESAISAFEMLGEPYWIKNYSLWERTDSEGNVFDENPFYDLKYTPEFIPVRDTIQANKYTVTKQLINYLAKAEDVKEKDRDYYYFLVANCYYNMTWYGNAWMMRRYGWSSVKNETVIEDEAEYYGCNLAKHYYKLAYNNAKTDKFKALCLRMAGRCERNWYNYQHRNDDNHISSDYTGKFHTTPNPYYDKLESENRDYYDDLMLSCTYFEDYFKARR</sequence>
<organism evidence="2 3">
    <name type="scientific">Flavobacterium litorale</name>
    <dbReference type="NCBI Taxonomy" id="2856519"/>
    <lineage>
        <taxon>Bacteria</taxon>
        <taxon>Pseudomonadati</taxon>
        <taxon>Bacteroidota</taxon>
        <taxon>Flavobacteriia</taxon>
        <taxon>Flavobacteriales</taxon>
        <taxon>Flavobacteriaceae</taxon>
        <taxon>Flavobacterium</taxon>
    </lineage>
</organism>
<evidence type="ECO:0000313" key="3">
    <source>
        <dbReference type="Proteomes" id="UP000825381"/>
    </source>
</evidence>
<evidence type="ECO:0000313" key="2">
    <source>
        <dbReference type="EMBL" id="QYJ67428.1"/>
    </source>
</evidence>
<protein>
    <recommendedName>
        <fullName evidence="4">Tetratricopeptide repeat protein</fullName>
    </recommendedName>
</protein>
<keyword evidence="1" id="KW-0732">Signal</keyword>
<dbReference type="EMBL" id="CP080429">
    <property type="protein sequence ID" value="QYJ67428.1"/>
    <property type="molecule type" value="Genomic_DNA"/>
</dbReference>
<evidence type="ECO:0000256" key="1">
    <source>
        <dbReference type="SAM" id="SignalP"/>
    </source>
</evidence>
<name>A0ABX8V3K8_9FLAO</name>